<dbReference type="InterPro" id="IPR040194">
    <property type="entry name" value="Cwf19-like"/>
</dbReference>
<dbReference type="Pfam" id="PF04677">
    <property type="entry name" value="CwfJ_C_1"/>
    <property type="match status" value="1"/>
</dbReference>
<feature type="domain" description="Cwf19-like C-terminal" evidence="3">
    <location>
        <begin position="351"/>
        <end position="473"/>
    </location>
</feature>
<evidence type="ECO:0000313" key="4">
    <source>
        <dbReference type="EMBL" id="PHH70849.1"/>
    </source>
</evidence>
<dbReference type="InterPro" id="IPR036265">
    <property type="entry name" value="HIT-like_sf"/>
</dbReference>
<proteinExistence type="inferred from homology"/>
<accession>A0A2C5XFU0</accession>
<dbReference type="GO" id="GO:0000398">
    <property type="term" value="P:mRNA splicing, via spliceosome"/>
    <property type="evidence" value="ECO:0007669"/>
    <property type="project" value="TreeGrafter"/>
</dbReference>
<protein>
    <recommendedName>
        <fullName evidence="3">Cwf19-like C-terminal domain-containing protein</fullName>
    </recommendedName>
</protein>
<dbReference type="EMBL" id="NJES01000579">
    <property type="protein sequence ID" value="PHH70849.1"/>
    <property type="molecule type" value="Genomic_DNA"/>
</dbReference>
<dbReference type="GO" id="GO:0071014">
    <property type="term" value="C:post-mRNA release spliceosomal complex"/>
    <property type="evidence" value="ECO:0007669"/>
    <property type="project" value="TreeGrafter"/>
</dbReference>
<sequence length="536" mass="59422">MANATETKIIVVVGEFAMKSATRETRTKRTITAIEEDMSVREKVTQTTTVIIIVADTETSPVKTQKATAAIANTNTIPHPKIRPPNEAVSMTPANPSRELNVSLKNDASQQAADEEYTFGDDGSSWRMTKLKAVEDAAAESGRAVEEIAVEKYGSLREFDDAREERIELERRDLYGEGYTRCERPTGRLYRERRLDETITTSPPPSPEPNSSTPQQQAPSPTTLNRLRAQAMKAKLLNAPNAASLEASYNLASKASLSNTVVLDAPQSRHLTAHKSAQSRAPSEMTVEEMAREERRTRHQGDSFSAARQAERIARDGRFEADLDYQDDHAARLASGVQRSEAGLRSSAVSDARRMARMLDRCPLCRDSDDHHRSSRAPIISLGTRVYLTLSPTPEITPGGAVIAPLSHHSTLLECDDDEWHEIRNFMKCLTRMYHAASQSVIFHEDSSSRTRHATMTATPIPQDRSPLAPAFFREALLASGPEWSTHPKIIDTRTRGGLRRSLPRAMPAYFHQGIITLGYQTLAALIPLSGRDWTP</sequence>
<dbReference type="PANTHER" id="PTHR12072">
    <property type="entry name" value="CWF19, CELL CYCLE CONTROL PROTEIN"/>
    <property type="match status" value="1"/>
</dbReference>
<comment type="caution">
    <text evidence="4">The sequence shown here is derived from an EMBL/GenBank/DDBJ whole genome shotgun (WGS) entry which is preliminary data.</text>
</comment>
<feature type="compositionally biased region" description="Basic and acidic residues" evidence="2">
    <location>
        <begin position="289"/>
        <end position="301"/>
    </location>
</feature>
<dbReference type="OrthoDB" id="2113965at2759"/>
<feature type="compositionally biased region" description="Basic and acidic residues" evidence="2">
    <location>
        <begin position="185"/>
        <end position="197"/>
    </location>
</feature>
<keyword evidence="5" id="KW-1185">Reference proteome</keyword>
<feature type="region of interest" description="Disordered" evidence="2">
    <location>
        <begin position="269"/>
        <end position="308"/>
    </location>
</feature>
<dbReference type="AlphaFoldDB" id="A0A2C5XFU0"/>
<evidence type="ECO:0000313" key="5">
    <source>
        <dbReference type="Proteomes" id="UP000226431"/>
    </source>
</evidence>
<dbReference type="SUPFAM" id="SSF54197">
    <property type="entry name" value="HIT-like"/>
    <property type="match status" value="1"/>
</dbReference>
<evidence type="ECO:0000259" key="3">
    <source>
        <dbReference type="Pfam" id="PF04677"/>
    </source>
</evidence>
<dbReference type="STRING" id="2004952.A0A2C5XFU0"/>
<dbReference type="Proteomes" id="UP000226431">
    <property type="component" value="Unassembled WGS sequence"/>
</dbReference>
<feature type="region of interest" description="Disordered" evidence="2">
    <location>
        <begin position="76"/>
        <end position="99"/>
    </location>
</feature>
<feature type="region of interest" description="Disordered" evidence="2">
    <location>
        <begin position="185"/>
        <end position="222"/>
    </location>
</feature>
<comment type="similarity">
    <text evidence="1">Belongs to the CWF19 family.</text>
</comment>
<reference evidence="4 5" key="1">
    <citation type="submission" date="2017-06" db="EMBL/GenBank/DDBJ databases">
        <title>Ant-infecting Ophiocordyceps genomes reveal a high diversity of potential behavioral manipulation genes and a possible major role for enterotoxins.</title>
        <authorList>
            <person name="De Bekker C."/>
            <person name="Evans H.C."/>
            <person name="Brachmann A."/>
            <person name="Hughes D.P."/>
        </authorList>
    </citation>
    <scope>NUCLEOTIDE SEQUENCE [LARGE SCALE GENOMIC DNA]</scope>
    <source>
        <strain evidence="4 5">Map16</strain>
    </source>
</reference>
<evidence type="ECO:0000256" key="1">
    <source>
        <dbReference type="ARBA" id="ARBA00006795"/>
    </source>
</evidence>
<dbReference type="PANTHER" id="PTHR12072:SF5">
    <property type="entry name" value="CWF19-LIKE PROTEIN 2"/>
    <property type="match status" value="1"/>
</dbReference>
<name>A0A2C5XFU0_9HYPO</name>
<evidence type="ECO:0000256" key="2">
    <source>
        <dbReference type="SAM" id="MobiDB-lite"/>
    </source>
</evidence>
<organism evidence="4 5">
    <name type="scientific">Ophiocordyceps camponoti-rufipedis</name>
    <dbReference type="NCBI Taxonomy" id="2004952"/>
    <lineage>
        <taxon>Eukaryota</taxon>
        <taxon>Fungi</taxon>
        <taxon>Dikarya</taxon>
        <taxon>Ascomycota</taxon>
        <taxon>Pezizomycotina</taxon>
        <taxon>Sordariomycetes</taxon>
        <taxon>Hypocreomycetidae</taxon>
        <taxon>Hypocreales</taxon>
        <taxon>Ophiocordycipitaceae</taxon>
        <taxon>Ophiocordyceps</taxon>
    </lineage>
</organism>
<dbReference type="InterPro" id="IPR006768">
    <property type="entry name" value="Cwf19-like_C_dom-1"/>
</dbReference>
<gene>
    <name evidence="4" type="ORF">CDD80_5682</name>
</gene>